<reference evidence="1 2" key="1">
    <citation type="journal article" date="2013" name="PLoS Genet.">
        <title>The genome and development-dependent transcriptomes of Pyronema confluens: a window into fungal evolution.</title>
        <authorList>
            <person name="Traeger S."/>
            <person name="Altegoer F."/>
            <person name="Freitag M."/>
            <person name="Gabaldon T."/>
            <person name="Kempken F."/>
            <person name="Kumar A."/>
            <person name="Marcet-Houben M."/>
            <person name="Poggeler S."/>
            <person name="Stajich J.E."/>
            <person name="Nowrousian M."/>
        </authorList>
    </citation>
    <scope>NUCLEOTIDE SEQUENCE [LARGE SCALE GENOMIC DNA]</scope>
    <source>
        <strain evidence="2">CBS 100304</strain>
        <tissue evidence="1">Vegetative mycelium</tissue>
    </source>
</reference>
<dbReference type="STRING" id="1076935.U4LNU4"/>
<evidence type="ECO:0000313" key="1">
    <source>
        <dbReference type="EMBL" id="CCX33796.1"/>
    </source>
</evidence>
<organism evidence="1 2">
    <name type="scientific">Pyronema omphalodes (strain CBS 100304)</name>
    <name type="common">Pyronema confluens</name>
    <dbReference type="NCBI Taxonomy" id="1076935"/>
    <lineage>
        <taxon>Eukaryota</taxon>
        <taxon>Fungi</taxon>
        <taxon>Dikarya</taxon>
        <taxon>Ascomycota</taxon>
        <taxon>Pezizomycotina</taxon>
        <taxon>Pezizomycetes</taxon>
        <taxon>Pezizales</taxon>
        <taxon>Pyronemataceae</taxon>
        <taxon>Pyronema</taxon>
    </lineage>
</organism>
<dbReference type="Proteomes" id="UP000018144">
    <property type="component" value="Unassembled WGS sequence"/>
</dbReference>
<dbReference type="AlphaFoldDB" id="U4LNU4"/>
<dbReference type="OrthoDB" id="190098at2759"/>
<protein>
    <submittedName>
        <fullName evidence="1">Similar to Exocyst complex component 3 acc. no. Q6KAR6</fullName>
    </submittedName>
</protein>
<proteinExistence type="predicted"/>
<evidence type="ECO:0000313" key="2">
    <source>
        <dbReference type="Proteomes" id="UP000018144"/>
    </source>
</evidence>
<sequence>MDETDAIAVRLPDILRHPEDLDKVAALKADFARKKAHVDTQLRAGLESQLEVTEGV</sequence>
<accession>U4LNU4</accession>
<gene>
    <name evidence="1" type="ORF">PCON_01872</name>
</gene>
<dbReference type="EMBL" id="HF936189">
    <property type="protein sequence ID" value="CCX33796.1"/>
    <property type="molecule type" value="Genomic_DNA"/>
</dbReference>
<name>U4LNU4_PYROM</name>
<keyword evidence="2" id="KW-1185">Reference proteome</keyword>